<evidence type="ECO:0000313" key="12">
    <source>
        <dbReference type="Proteomes" id="UP000265618"/>
    </source>
</evidence>
<dbReference type="PANTHER" id="PTHR44899:SF3">
    <property type="entry name" value="SERINE_THREONINE-PROTEIN KINASE NEK1"/>
    <property type="match status" value="1"/>
</dbReference>
<evidence type="ECO:0000256" key="9">
    <source>
        <dbReference type="SAM" id="MobiDB-lite"/>
    </source>
</evidence>
<dbReference type="Pfam" id="PF00069">
    <property type="entry name" value="Pkinase"/>
    <property type="match status" value="1"/>
</dbReference>
<keyword evidence="6" id="KW-0067">ATP-binding</keyword>
<evidence type="ECO:0000259" key="10">
    <source>
        <dbReference type="PROSITE" id="PS50011"/>
    </source>
</evidence>
<dbReference type="InterPro" id="IPR000719">
    <property type="entry name" value="Prot_kinase_dom"/>
</dbReference>
<evidence type="ECO:0000313" key="11">
    <source>
        <dbReference type="EMBL" id="GIQ89221.1"/>
    </source>
</evidence>
<comment type="catalytic activity">
    <reaction evidence="7">
        <text>L-threonyl-[protein] + ATP = O-phospho-L-threonyl-[protein] + ADP + H(+)</text>
        <dbReference type="Rhea" id="RHEA:46608"/>
        <dbReference type="Rhea" id="RHEA-COMP:11060"/>
        <dbReference type="Rhea" id="RHEA-COMP:11605"/>
        <dbReference type="ChEBI" id="CHEBI:15378"/>
        <dbReference type="ChEBI" id="CHEBI:30013"/>
        <dbReference type="ChEBI" id="CHEBI:30616"/>
        <dbReference type="ChEBI" id="CHEBI:61977"/>
        <dbReference type="ChEBI" id="CHEBI:456216"/>
        <dbReference type="EC" id="2.7.11.1"/>
    </reaction>
</comment>
<dbReference type="InterPro" id="IPR011009">
    <property type="entry name" value="Kinase-like_dom_sf"/>
</dbReference>
<feature type="compositionally biased region" description="Basic and acidic residues" evidence="9">
    <location>
        <begin position="286"/>
        <end position="302"/>
    </location>
</feature>
<dbReference type="GO" id="GO:0005524">
    <property type="term" value="F:ATP binding"/>
    <property type="evidence" value="ECO:0007669"/>
    <property type="project" value="UniProtKB-KW"/>
</dbReference>
<dbReference type="EMBL" id="BDIP01004814">
    <property type="protein sequence ID" value="GIQ89221.1"/>
    <property type="molecule type" value="Genomic_DNA"/>
</dbReference>
<comment type="catalytic activity">
    <reaction evidence="8">
        <text>L-seryl-[protein] + ATP = O-phospho-L-seryl-[protein] + ADP + H(+)</text>
        <dbReference type="Rhea" id="RHEA:17989"/>
        <dbReference type="Rhea" id="RHEA-COMP:9863"/>
        <dbReference type="Rhea" id="RHEA-COMP:11604"/>
        <dbReference type="ChEBI" id="CHEBI:15378"/>
        <dbReference type="ChEBI" id="CHEBI:29999"/>
        <dbReference type="ChEBI" id="CHEBI:30616"/>
        <dbReference type="ChEBI" id="CHEBI:83421"/>
        <dbReference type="ChEBI" id="CHEBI:456216"/>
        <dbReference type="EC" id="2.7.11.1"/>
    </reaction>
</comment>
<feature type="region of interest" description="Disordered" evidence="9">
    <location>
        <begin position="245"/>
        <end position="327"/>
    </location>
</feature>
<proteinExistence type="predicted"/>
<name>A0A9K3D5E7_9EUKA</name>
<dbReference type="SUPFAM" id="SSF56112">
    <property type="entry name" value="Protein kinase-like (PK-like)"/>
    <property type="match status" value="1"/>
</dbReference>
<feature type="compositionally biased region" description="Polar residues" evidence="9">
    <location>
        <begin position="303"/>
        <end position="321"/>
    </location>
</feature>
<dbReference type="EC" id="2.7.11.1" evidence="1"/>
<evidence type="ECO:0000256" key="4">
    <source>
        <dbReference type="ARBA" id="ARBA00022741"/>
    </source>
</evidence>
<keyword evidence="4" id="KW-0547">Nucleotide-binding</keyword>
<evidence type="ECO:0000256" key="7">
    <source>
        <dbReference type="ARBA" id="ARBA00047899"/>
    </source>
</evidence>
<reference evidence="11 12" key="1">
    <citation type="journal article" date="2018" name="PLoS ONE">
        <title>The draft genome of Kipferlia bialata reveals reductive genome evolution in fornicate parasites.</title>
        <authorList>
            <person name="Tanifuji G."/>
            <person name="Takabayashi S."/>
            <person name="Kume K."/>
            <person name="Takagi M."/>
            <person name="Nakayama T."/>
            <person name="Kamikawa R."/>
            <person name="Inagaki Y."/>
            <person name="Hashimoto T."/>
        </authorList>
    </citation>
    <scope>NUCLEOTIDE SEQUENCE [LARGE SCALE GENOMIC DNA]</scope>
    <source>
        <strain evidence="11">NY0173</strain>
    </source>
</reference>
<evidence type="ECO:0000256" key="6">
    <source>
        <dbReference type="ARBA" id="ARBA00022840"/>
    </source>
</evidence>
<keyword evidence="2" id="KW-0723">Serine/threonine-protein kinase</keyword>
<keyword evidence="3" id="KW-0808">Transferase</keyword>
<evidence type="ECO:0000256" key="2">
    <source>
        <dbReference type="ARBA" id="ARBA00022527"/>
    </source>
</evidence>
<keyword evidence="5" id="KW-0418">Kinase</keyword>
<dbReference type="Proteomes" id="UP000265618">
    <property type="component" value="Unassembled WGS sequence"/>
</dbReference>
<organism evidence="11 12">
    <name type="scientific">Kipferlia bialata</name>
    <dbReference type="NCBI Taxonomy" id="797122"/>
    <lineage>
        <taxon>Eukaryota</taxon>
        <taxon>Metamonada</taxon>
        <taxon>Carpediemonas-like organisms</taxon>
        <taxon>Kipferlia</taxon>
    </lineage>
</organism>
<evidence type="ECO:0000256" key="1">
    <source>
        <dbReference type="ARBA" id="ARBA00012513"/>
    </source>
</evidence>
<dbReference type="PROSITE" id="PS50011">
    <property type="entry name" value="PROTEIN_KINASE_DOM"/>
    <property type="match status" value="1"/>
</dbReference>
<sequence>LRQDRGAEAVSNRRIMSVTRQLLSALVHLHSMTPAVIHRDIKPENVLVDQYGTVKLVDFGLARVVEPEDLASTYCGSPLYMSPEIFRGEEYNEKTDIWSLGCLLYELVSGRHPFKSSSFADLTNQLRIGTYRPLNAREHGPLVPLIHAMLKPRPEDRPTADALLASPIFRPNKAPTLSLSESLSSSLSDLMTRGDIAGMAKDLLAERREIESQMATLQRHLSAVQAHIDSVAVAAGEGSEVAELIRSDDRDTNRVSPFAGGATNTPLPIKAAPSFTQREAQPSRPRNWEREGERFSPLRAEADSSTTGSCDPPSVHSSTSDAPPCFLCPQPREERERLKKAGRQGRPSQGVKEAVNNRVYGKCGVLNLSDLTLTAADMYYLIDNTTRMGIVVTLRLGKLASDDILPLMYEFMKALPYPDALRKIDSGVMFTGV</sequence>
<accession>A0A9K3D5E7</accession>
<dbReference type="PANTHER" id="PTHR44899">
    <property type="entry name" value="CAMK FAMILY PROTEIN KINASE"/>
    <property type="match status" value="1"/>
</dbReference>
<dbReference type="InterPro" id="IPR051131">
    <property type="entry name" value="NEK_Ser/Thr_kinase_NIMA"/>
</dbReference>
<evidence type="ECO:0000256" key="3">
    <source>
        <dbReference type="ARBA" id="ARBA00022679"/>
    </source>
</evidence>
<evidence type="ECO:0000256" key="8">
    <source>
        <dbReference type="ARBA" id="ARBA00048679"/>
    </source>
</evidence>
<evidence type="ECO:0000256" key="5">
    <source>
        <dbReference type="ARBA" id="ARBA00022777"/>
    </source>
</evidence>
<feature type="domain" description="Protein kinase" evidence="10">
    <location>
        <begin position="1"/>
        <end position="169"/>
    </location>
</feature>
<dbReference type="PROSITE" id="PS00108">
    <property type="entry name" value="PROTEIN_KINASE_ST"/>
    <property type="match status" value="1"/>
</dbReference>
<comment type="caution">
    <text evidence="11">The sequence shown here is derived from an EMBL/GenBank/DDBJ whole genome shotgun (WGS) entry which is preliminary data.</text>
</comment>
<dbReference type="OrthoDB" id="541276at2759"/>
<dbReference type="GO" id="GO:0004674">
    <property type="term" value="F:protein serine/threonine kinase activity"/>
    <property type="evidence" value="ECO:0007669"/>
    <property type="project" value="UniProtKB-KW"/>
</dbReference>
<dbReference type="SMART" id="SM00220">
    <property type="entry name" value="S_TKc"/>
    <property type="match status" value="1"/>
</dbReference>
<dbReference type="Gene3D" id="1.10.510.10">
    <property type="entry name" value="Transferase(Phosphotransferase) domain 1"/>
    <property type="match status" value="1"/>
</dbReference>
<dbReference type="AlphaFoldDB" id="A0A9K3D5E7"/>
<gene>
    <name evidence="11" type="ORF">KIPB_011635</name>
</gene>
<keyword evidence="12" id="KW-1185">Reference proteome</keyword>
<feature type="non-terminal residue" evidence="11">
    <location>
        <position position="1"/>
    </location>
</feature>
<dbReference type="InterPro" id="IPR008271">
    <property type="entry name" value="Ser/Thr_kinase_AS"/>
</dbReference>
<protein>
    <recommendedName>
        <fullName evidence="1">non-specific serine/threonine protein kinase</fullName>
        <ecNumber evidence="1">2.7.11.1</ecNumber>
    </recommendedName>
</protein>